<keyword evidence="1" id="KW-0472">Membrane</keyword>
<keyword evidence="1" id="KW-0812">Transmembrane</keyword>
<evidence type="ECO:0000256" key="1">
    <source>
        <dbReference type="SAM" id="Phobius"/>
    </source>
</evidence>
<keyword evidence="1" id="KW-1133">Transmembrane helix</keyword>
<evidence type="ECO:0000313" key="2">
    <source>
        <dbReference type="EMBL" id="MRN54929.1"/>
    </source>
</evidence>
<dbReference type="RefSeq" id="WP_229521985.1">
    <property type="nucleotide sequence ID" value="NZ_WJXB01000007.1"/>
</dbReference>
<dbReference type="Proteomes" id="UP000463051">
    <property type="component" value="Unassembled WGS sequence"/>
</dbReference>
<protein>
    <recommendedName>
        <fullName evidence="4">FtsX-like permease family protein</fullName>
    </recommendedName>
</protein>
<feature type="transmembrane region" description="Helical" evidence="1">
    <location>
        <begin position="6"/>
        <end position="23"/>
    </location>
</feature>
<dbReference type="EMBL" id="WJXB01000007">
    <property type="protein sequence ID" value="MRN54929.1"/>
    <property type="molecule type" value="Genomic_DNA"/>
</dbReference>
<dbReference type="AlphaFoldDB" id="A0A7X2H7D6"/>
<sequence length="112" mass="12853">MLIVSGAVMAFVVFYNLININVSERICKLSTIKVLCFYDNEVTMYIYRRNILLSLLCFASSSGLAIVLHCFVQLTVEQYLCRALNCSRTSSWSTMHTKLKRMHMIESLNSVE</sequence>
<organism evidence="2 3">
    <name type="scientific">Paenibacillus monticola</name>
    <dbReference type="NCBI Taxonomy" id="2666075"/>
    <lineage>
        <taxon>Bacteria</taxon>
        <taxon>Bacillati</taxon>
        <taxon>Bacillota</taxon>
        <taxon>Bacilli</taxon>
        <taxon>Bacillales</taxon>
        <taxon>Paenibacillaceae</taxon>
        <taxon>Paenibacillus</taxon>
    </lineage>
</organism>
<evidence type="ECO:0000313" key="3">
    <source>
        <dbReference type="Proteomes" id="UP000463051"/>
    </source>
</evidence>
<evidence type="ECO:0008006" key="4">
    <source>
        <dbReference type="Google" id="ProtNLM"/>
    </source>
</evidence>
<name>A0A7X2H7D6_9BACL</name>
<accession>A0A7X2H7D6</accession>
<gene>
    <name evidence="2" type="ORF">GJB61_18260</name>
</gene>
<keyword evidence="3" id="KW-1185">Reference proteome</keyword>
<reference evidence="2 3" key="1">
    <citation type="submission" date="2019-11" db="EMBL/GenBank/DDBJ databases">
        <title>Paenibacillus monticola sp. nov., a novel PGPR strain isolated from mountain sample in China.</title>
        <authorList>
            <person name="Zhao Q."/>
            <person name="Li H.-P."/>
            <person name="Zhang J.-L."/>
        </authorList>
    </citation>
    <scope>NUCLEOTIDE SEQUENCE [LARGE SCALE GENOMIC DNA]</scope>
    <source>
        <strain evidence="2 3">LC-T2</strain>
    </source>
</reference>
<feature type="transmembrane region" description="Helical" evidence="1">
    <location>
        <begin position="51"/>
        <end position="76"/>
    </location>
</feature>
<proteinExistence type="predicted"/>
<comment type="caution">
    <text evidence="2">The sequence shown here is derived from an EMBL/GenBank/DDBJ whole genome shotgun (WGS) entry which is preliminary data.</text>
</comment>